<feature type="compositionally biased region" description="Polar residues" evidence="2">
    <location>
        <begin position="2862"/>
        <end position="2876"/>
    </location>
</feature>
<organism evidence="5 6">
    <name type="scientific">Mytilus coruscus</name>
    <name type="common">Sea mussel</name>
    <dbReference type="NCBI Taxonomy" id="42192"/>
    <lineage>
        <taxon>Eukaryota</taxon>
        <taxon>Metazoa</taxon>
        <taxon>Spiralia</taxon>
        <taxon>Lophotrochozoa</taxon>
        <taxon>Mollusca</taxon>
        <taxon>Bivalvia</taxon>
        <taxon>Autobranchia</taxon>
        <taxon>Pteriomorphia</taxon>
        <taxon>Mytilida</taxon>
        <taxon>Mytiloidea</taxon>
        <taxon>Mytilidae</taxon>
        <taxon>Mytilinae</taxon>
        <taxon>Mytilus</taxon>
    </lineage>
</organism>
<evidence type="ECO:0000259" key="4">
    <source>
        <dbReference type="PROSITE" id="PS50309"/>
    </source>
</evidence>
<feature type="domain" description="PLAT" evidence="3">
    <location>
        <begin position="1464"/>
        <end position="1582"/>
    </location>
</feature>
<comment type="caution">
    <text evidence="1">Lacks conserved residue(s) required for the propagation of feature annotation.</text>
</comment>
<feature type="compositionally biased region" description="Basic and acidic residues" evidence="2">
    <location>
        <begin position="2878"/>
        <end position="2900"/>
    </location>
</feature>
<feature type="domain" description="PLAT" evidence="3">
    <location>
        <begin position="1208"/>
        <end position="1326"/>
    </location>
</feature>
<feature type="domain" description="PLAT" evidence="3">
    <location>
        <begin position="2273"/>
        <end position="2398"/>
    </location>
</feature>
<feature type="domain" description="Doublecortin" evidence="4">
    <location>
        <begin position="233"/>
        <end position="312"/>
    </location>
</feature>
<dbReference type="InterPro" id="IPR008996">
    <property type="entry name" value="IL1/FGF"/>
</dbReference>
<feature type="compositionally biased region" description="Basic and acidic residues" evidence="2">
    <location>
        <begin position="2917"/>
        <end position="2938"/>
    </location>
</feature>
<keyword evidence="6" id="KW-1185">Reference proteome</keyword>
<dbReference type="OrthoDB" id="5322100at2759"/>
<feature type="domain" description="PLAT" evidence="3">
    <location>
        <begin position="1865"/>
        <end position="1985"/>
    </location>
</feature>
<feature type="domain" description="Doublecortin" evidence="4">
    <location>
        <begin position="95"/>
        <end position="179"/>
    </location>
</feature>
<feature type="domain" description="PLAT" evidence="3">
    <location>
        <begin position="1737"/>
        <end position="1853"/>
    </location>
</feature>
<dbReference type="SUPFAM" id="SSF89837">
    <property type="entry name" value="Doublecortin (DC)"/>
    <property type="match status" value="2"/>
</dbReference>
<feature type="compositionally biased region" description="Basic and acidic residues" evidence="2">
    <location>
        <begin position="2958"/>
        <end position="2984"/>
    </location>
</feature>
<dbReference type="Pfam" id="PF03607">
    <property type="entry name" value="DCX"/>
    <property type="match status" value="2"/>
</dbReference>
<dbReference type="PANTHER" id="PTHR45901:SF7">
    <property type="entry name" value="OXYGEN-REGULATED PROTEIN 1"/>
    <property type="match status" value="1"/>
</dbReference>
<dbReference type="CDD" id="cd01756">
    <property type="entry name" value="PLAT_repeat"/>
    <property type="match status" value="4"/>
</dbReference>
<evidence type="ECO:0000313" key="5">
    <source>
        <dbReference type="EMBL" id="CAC5417251.1"/>
    </source>
</evidence>
<dbReference type="GO" id="GO:0035556">
    <property type="term" value="P:intracellular signal transduction"/>
    <property type="evidence" value="ECO:0007669"/>
    <property type="project" value="InterPro"/>
</dbReference>
<dbReference type="Gene3D" id="3.10.20.230">
    <property type="entry name" value="Doublecortin domain"/>
    <property type="match status" value="2"/>
</dbReference>
<evidence type="ECO:0000256" key="1">
    <source>
        <dbReference type="PROSITE-ProRule" id="PRU00152"/>
    </source>
</evidence>
<dbReference type="PROSITE" id="PS50309">
    <property type="entry name" value="DC"/>
    <property type="match status" value="2"/>
</dbReference>
<dbReference type="CDD" id="cd23312">
    <property type="entry name" value="beta-trefoil_FGF_RP1"/>
    <property type="match status" value="2"/>
</dbReference>
<feature type="compositionally biased region" description="Polar residues" evidence="2">
    <location>
        <begin position="315"/>
        <end position="329"/>
    </location>
</feature>
<dbReference type="EMBL" id="CACVKT020008734">
    <property type="protein sequence ID" value="CAC5417251.1"/>
    <property type="molecule type" value="Genomic_DNA"/>
</dbReference>
<feature type="region of interest" description="Disordered" evidence="2">
    <location>
        <begin position="3274"/>
        <end position="3326"/>
    </location>
</feature>
<feature type="domain" description="PLAT" evidence="3">
    <location>
        <begin position="2013"/>
        <end position="2127"/>
    </location>
</feature>
<dbReference type="PROSITE" id="PS50095">
    <property type="entry name" value="PLAT"/>
    <property type="match status" value="18"/>
</dbReference>
<feature type="domain" description="PLAT" evidence="3">
    <location>
        <begin position="2139"/>
        <end position="2256"/>
    </location>
</feature>
<feature type="domain" description="PLAT" evidence="3">
    <location>
        <begin position="1061"/>
        <end position="1179"/>
    </location>
</feature>
<feature type="domain" description="PLAT" evidence="3">
    <location>
        <begin position="1594"/>
        <end position="1713"/>
    </location>
</feature>
<dbReference type="Pfam" id="PF01477">
    <property type="entry name" value="PLAT"/>
    <property type="match status" value="16"/>
</dbReference>
<dbReference type="SMART" id="SM00308">
    <property type="entry name" value="LH2"/>
    <property type="match status" value="11"/>
</dbReference>
<feature type="domain" description="PLAT" evidence="3">
    <location>
        <begin position="2550"/>
        <end position="2667"/>
    </location>
</feature>
<feature type="domain" description="PLAT" evidence="3">
    <location>
        <begin position="1338"/>
        <end position="1454"/>
    </location>
</feature>
<sequence length="3326" mass="373508">MDKKKKGKDKFVENDGKSDGKTSKAESKGSDSKLDSKPSTAATKKDRQDDKPSPKKKPRNRLPPISDARSVVEMGTGQDTELDMRKSFTAPDHAKTCYFYKEQDYTFSGVKIPVNPRKYKKWDVLLLELSKKIPGLGFGVRSVYTPEGHDAISNLDGLTHDGKYVCSSNRNRCRPLNINRVHHNPSWFMTRPPSGRRAYNDILKEDVKYRDMKVKRVKRDYDMTSVYNRNQPKKVTILRNGEPTNRHVMLFNRKTAQNFEQILKDLSDMFKTAIWRLYTIEGRRILSLGNLFSGPDVLIAAGREPFRSMEGSYDTRGSQATSRNFSRTGMGTRGSDMIASRMKTRRDRLANTKGRWRVNVITNKNRHAGTQAQVTLTVYGHKGNSGPISLGTGDGENFQSGTVDEFDVNVGNVGEVYKIRIGHDDSGDSPGWLCDEVKMFDIDTSEELTFTCHRWMARDEDDGEITREIAAIRKGEPILPAIRYEVTCVTGDLWNAGTDANVYITIYGDRGDTGVRQLYSKDKVDLFKKGKTNKFTVEAVSLGHLKRIIVGHDGTGNGNGWYLEKISIKESTRQHEENNFYCGKWLDEGEDDGKIVRELKIQEEYMDDILEKRNWEQERWKFEKDCRVKFYSLASGKALRAKKDMSVDGLGIQMDPESIFNVSLKKAMIRMFNSVRNPNHFLAIDSGKITMLGKGGPFCEFRIRVQGDGSVILESVKNPLQFVTIGEDGHPQDVRAILDKEPSRRFFVYCKGIFRHRGTVMLNTSSSQCININSDFTMTGTGKRNKGAHFMVHKVDTGGVRMFESIAHPGKYIRLKDGKIDCLGSRDEASHFIVEKHPEEGSISLQSASQRGLYLGMKPDGRVWPTVDTGVRNTSLFPEVIEFGVPKSKSTELIEEEEMGREETPVKTRPEPIKKDFAVYVTDDMDTSLFGDGDWSIQVSTLESLDENADVALVVYGDLGTSGSILLGAPPGKKIFTAGNNDEFRANLSKVGNIYKIRLELIPRSSADPSWKVKDVKMIDLNTNETLVFPFSKWLSKVQEDRETMREQPVRKNGEPVLPLVRYHVIVTTGKESGSETESNVYINIAGEKGDTGKRMLLQSNNVSKFKVGQTDIFHVEAVSLGVLQKLIIGHDGTMAGQGWYLDEVVIREFEDAKEEYIFPCEKWLDTGEEDRKIERVLYVKEVREVHPSVEPEVSTIQEEEEEPPKEGEWKLWVTTGGKEEMSTLNRVMLYVYGSDNVAGPMLLGSGTEGHFQAGAIDEFKVNLDSNLGDIYKIRIGHDEEKDNSGWFVEKVKLQDLMVNSKTAELSVNRWMSRQQEDCDVWREIPVTFFDKPLLPVVVYTVEVYTGEQQQSACSSKVSILMTGEIGDSGKRRLYQSSEGNTPFNTGSKDVFKIEAVSLSNLEEITISHDNNGDYPGLYLDKVIISVQDEQFYFPCDRWLVEDDGDGKCEVNLKPQPMPKESKGEYRLSIKTAEDSLPANGGSVTFVLYGDVGRSEEIKLFSQTSTSSLFEPGNIDKFEISAGELGELYKIRLTKQDIIQWEGWHLLEIKMQDVETDEEYTFHCDRWLSRDKEDFDVVREFPISRKTGSTPQVKVYEVSIHTGNNWGADTDASVFINIFGSMGDTSKRLLYHSKNNSQKFQRGQIDLFEIEAVSLENLTHIEIGHDRKGHGAGMYLDKVVISEKDNSTKEYVFPCQAWLDDREGDGKTWKTLPVLDVLDTKKVKPKIDSSKTTNKWKNVQVTVKTSDLDNAGTEAQVYLTAYGTKGQSDKLSLTSPDSSHIFAKGAESEINVSFGDIGDLTKIRLEHDGTSKHPSWHVDWVKLTAGDNDEVMFYINKWFAIDEDDGQILREFSVINSDRVPQPSCQYIIIIETGSKTNASASKGAVYMNLIGNHSDTGLRRLNKSLTSNSVPWKPKQEDIYMIESISVGQIEKIHVRFEGTGTEEWFLDRISIFDKVSAISKSVFNCYTMLSTETDQISVNKEFDLSETIPVSCPSEIVQNMYKDIRPQVSRGNWTVWIHCGPDSNGGTEDAVHMIVYGLNGQSKPIQLNDKMEFNQRSIVKTDINIGDIGAIFKVRLYFGGDYTGSPWFLSSLKMKDHDTLQEVIMRVDKELVGTEENPDGSLELPVTRPDLSPLEEDEFTLYVATGNQDMADTEADVFCCLIGQFGDTGRRMLSKSNSPIPFKTGQVDEFVIKSLDLGKLQKVVIGHNEKGRGRGWFCERVQIKSKLHPVMKIFPCNRWMDTGCEDRKLMRELPYIGDMPVVAPPSGTSKGAYTCTVTTADRERIPPKGLDRSEKSRMVSLMVYGSKSVVGPIELDKPGADLFLPGHVDVFKGLSIDVGEIKKIRVCAGYEEDPESVWTTEKIELEDDDTKDIFTFDFSHWVGEVKGDFRKELPVLRLGKGHKQIFPYHVEVHTSEEEMNAATNSQVFITLYGMLGDSGRRLLSKSRNNKTKFQTGQIDIFTVHAVDLGELEKVVVTKGPGNPWLLEKVVVKTSDFAAQESIFSHNDWIGKKSDTPAEIEETIRLTAVQNSHVVIPAMGSDNLPISKGRWKLTAETGGNKGEENFGDVVMILCAEDEETQPVKIVTTKEKPFQIGQTDVFDAKFSEVIEELYKIRLGFQDNTSNKGWLIKKIKCEDLDTGDVFSYEVKDWMVVDEYNDGWKEVPAAWPAINIPKVLQYQIKTYTGDVRSAGTDSDVYIYIHGELGSTGRRLLKKSKTHDDRFERNQEDLFVVEAVSLGKLQKVVIGHNDEGLGSGWFLQMVVITESETATEETIFPCDQWLSKEEGDGKIERTLIAKRPGSETYRLRDRTPSAKVKPKIPTPVVEEKLASEIKSKSPEPESKPKTPTPLPQTKSPMPETQIKSPSPNQLVNTSPEPKIKTPEQEDRTETPEQEVKAESNTKTPSPIVKGRTPTPEPKEKSPSPEPKEKSPSPEPKGKSPSPEPVTEPVKSPSPKPGDVEVKKDDAGGIESPKSEEKQPDELVRSPSPETTEPLVSPKPETPNKDPVDGDFKVTVVTSGQSKGFDDQVYLTVFGDAGNSGQLPLGEPGTGLFQAGTTDMFPIKLELEELGETRKIRLEHSDVKPGAGWAVEKIILEDLFRMDIMEFPVNKNLTLADPGCDISVEIPAHHKNHVWPESSGVDGKNLNQYVIEVETGDEEGAETSEVIHVNLFGTLGDSGKRYLIHNTEKRTKFQRGQTDTFIIEAVDLGRLEALIVGHHGHSPSSAWFLEKVSVKESVTDTTKYIFPCGSWLQDDNDLGVAELELYMDRVEKEDQNNNADETDGANNEELNTQNDQSNKHTEDNDDNKSPDNTEDKNNDEIDKVET</sequence>
<accession>A0A6J8EDV8</accession>
<feature type="domain" description="PLAT" evidence="3">
    <location>
        <begin position="3147"/>
        <end position="3266"/>
    </location>
</feature>
<dbReference type="PANTHER" id="PTHR45901">
    <property type="entry name" value="PROTEIN CBG12474"/>
    <property type="match status" value="1"/>
</dbReference>
<evidence type="ECO:0000256" key="2">
    <source>
        <dbReference type="SAM" id="MobiDB-lite"/>
    </source>
</evidence>
<feature type="region of interest" description="Disordered" evidence="2">
    <location>
        <begin position="1"/>
        <end position="77"/>
    </location>
</feature>
<dbReference type="Gene3D" id="2.80.10.50">
    <property type="match status" value="2"/>
</dbReference>
<evidence type="ECO:0000313" key="6">
    <source>
        <dbReference type="Proteomes" id="UP000507470"/>
    </source>
</evidence>
<dbReference type="InterPro" id="IPR003533">
    <property type="entry name" value="Doublecortin_dom"/>
</dbReference>
<proteinExistence type="predicted"/>
<dbReference type="Gene3D" id="2.40.180.10">
    <property type="entry name" value="Catalase core domain"/>
    <property type="match status" value="7"/>
</dbReference>
<feature type="domain" description="PLAT" evidence="3">
    <location>
        <begin position="3010"/>
        <end position="3127"/>
    </location>
</feature>
<dbReference type="SUPFAM" id="SSF49723">
    <property type="entry name" value="Lipase/lipooxygenase domain (PLAT/LH2 domain)"/>
    <property type="match status" value="18"/>
</dbReference>
<feature type="compositionally biased region" description="Polar residues" evidence="2">
    <location>
        <begin position="3276"/>
        <end position="3296"/>
    </location>
</feature>
<dbReference type="SMART" id="SM00537">
    <property type="entry name" value="DCX"/>
    <property type="match status" value="2"/>
</dbReference>
<gene>
    <name evidence="5" type="ORF">MCOR_49782</name>
</gene>
<dbReference type="InterPro" id="IPR001024">
    <property type="entry name" value="PLAT/LH2_dom"/>
</dbReference>
<feature type="region of interest" description="Disordered" evidence="2">
    <location>
        <begin position="2802"/>
        <end position="3011"/>
    </location>
</feature>
<feature type="domain" description="PLAT" evidence="3">
    <location>
        <begin position="482"/>
        <end position="600"/>
    </location>
</feature>
<dbReference type="InterPro" id="IPR036572">
    <property type="entry name" value="Doublecortin_dom_sf"/>
</dbReference>
<feature type="domain" description="PLAT" evidence="3">
    <location>
        <begin position="933"/>
        <end position="1049"/>
    </location>
</feature>
<feature type="domain" description="PLAT" evidence="3">
    <location>
        <begin position="2408"/>
        <end position="2525"/>
    </location>
</feature>
<reference evidence="5 6" key="1">
    <citation type="submission" date="2020-06" db="EMBL/GenBank/DDBJ databases">
        <authorList>
            <person name="Li R."/>
            <person name="Bekaert M."/>
        </authorList>
    </citation>
    <scope>NUCLEOTIDE SEQUENCE [LARGE SCALE GENOMIC DNA]</scope>
    <source>
        <strain evidence="6">wild</strain>
    </source>
</reference>
<feature type="compositionally biased region" description="Basic and acidic residues" evidence="2">
    <location>
        <begin position="3002"/>
        <end position="3011"/>
    </location>
</feature>
<feature type="compositionally biased region" description="Pro residues" evidence="2">
    <location>
        <begin position="2942"/>
        <end position="2956"/>
    </location>
</feature>
<evidence type="ECO:0008006" key="7">
    <source>
        <dbReference type="Google" id="ProtNLM"/>
    </source>
</evidence>
<feature type="region of interest" description="Disordered" evidence="2">
    <location>
        <begin position="309"/>
        <end position="334"/>
    </location>
</feature>
<dbReference type="InterPro" id="IPR052970">
    <property type="entry name" value="Inner_ear_hair_cell_LOXHD"/>
</dbReference>
<dbReference type="PRINTS" id="PR01217">
    <property type="entry name" value="PRICHEXTENSN"/>
</dbReference>
<feature type="domain" description="PLAT" evidence="3">
    <location>
        <begin position="2678"/>
        <end position="2797"/>
    </location>
</feature>
<dbReference type="SUPFAM" id="SSF50353">
    <property type="entry name" value="Cytokine"/>
    <property type="match status" value="2"/>
</dbReference>
<dbReference type="Proteomes" id="UP000507470">
    <property type="component" value="Unassembled WGS sequence"/>
</dbReference>
<dbReference type="InterPro" id="IPR036392">
    <property type="entry name" value="PLAT/LH2_dom_sf"/>
</dbReference>
<evidence type="ECO:0000259" key="3">
    <source>
        <dbReference type="PROSITE" id="PS50095"/>
    </source>
</evidence>
<feature type="compositionally biased region" description="Basic and acidic residues" evidence="2">
    <location>
        <begin position="1"/>
        <end position="36"/>
    </location>
</feature>
<dbReference type="Gene3D" id="2.60.60.20">
    <property type="entry name" value="PLAT/LH2 domain"/>
    <property type="match status" value="11"/>
</dbReference>
<feature type="compositionally biased region" description="Basic and acidic residues" evidence="2">
    <location>
        <begin position="2826"/>
        <end position="2845"/>
    </location>
</feature>
<dbReference type="CDD" id="cd17070">
    <property type="entry name" value="DCX2_RP_like"/>
    <property type="match status" value="1"/>
</dbReference>
<feature type="domain" description="PLAT" evidence="3">
    <location>
        <begin position="354"/>
        <end position="470"/>
    </location>
</feature>
<feature type="compositionally biased region" description="Basic and acidic residues" evidence="2">
    <location>
        <begin position="3297"/>
        <end position="3326"/>
    </location>
</feature>
<name>A0A6J8EDV8_MYTCO</name>
<feature type="compositionally biased region" description="Basic and acidic residues" evidence="2">
    <location>
        <begin position="43"/>
        <end position="53"/>
    </location>
</feature>
<protein>
    <recommendedName>
        <fullName evidence="7">Lipoxygenase homology domain-containing protein 1</fullName>
    </recommendedName>
</protein>